<reference evidence="3" key="1">
    <citation type="journal article" date="2019" name="Int. J. Syst. Evol. Microbiol.">
        <title>The Global Catalogue of Microorganisms (GCM) 10K type strain sequencing project: providing services to taxonomists for standard genome sequencing and annotation.</title>
        <authorList>
            <consortium name="The Broad Institute Genomics Platform"/>
            <consortium name="The Broad Institute Genome Sequencing Center for Infectious Disease"/>
            <person name="Wu L."/>
            <person name="Ma J."/>
        </authorList>
    </citation>
    <scope>NUCLEOTIDE SEQUENCE [LARGE SCALE GENOMIC DNA]</scope>
    <source>
        <strain evidence="3">WLHS5</strain>
    </source>
</reference>
<dbReference type="Proteomes" id="UP001596504">
    <property type="component" value="Unassembled WGS sequence"/>
</dbReference>
<dbReference type="PROSITE" id="PS51192">
    <property type="entry name" value="HELICASE_ATP_BIND_1"/>
    <property type="match status" value="1"/>
</dbReference>
<gene>
    <name evidence="2" type="ORF">ACFQRI_17715</name>
</gene>
<dbReference type="Gene3D" id="3.40.50.10810">
    <property type="entry name" value="Tandem AAA-ATPase domain"/>
    <property type="match status" value="1"/>
</dbReference>
<dbReference type="Pfam" id="PF04851">
    <property type="entry name" value="ResIII"/>
    <property type="match status" value="1"/>
</dbReference>
<keyword evidence="2" id="KW-0347">Helicase</keyword>
<dbReference type="InterPro" id="IPR003615">
    <property type="entry name" value="HNH_nuc"/>
</dbReference>
<dbReference type="InterPro" id="IPR014001">
    <property type="entry name" value="Helicase_ATP-bd"/>
</dbReference>
<dbReference type="InterPro" id="IPR006935">
    <property type="entry name" value="Helicase/UvrB_N"/>
</dbReference>
<organism evidence="2 3">
    <name type="scientific">Saccharopolyspora griseoalba</name>
    <dbReference type="NCBI Taxonomy" id="1431848"/>
    <lineage>
        <taxon>Bacteria</taxon>
        <taxon>Bacillati</taxon>
        <taxon>Actinomycetota</taxon>
        <taxon>Actinomycetes</taxon>
        <taxon>Pseudonocardiales</taxon>
        <taxon>Pseudonocardiaceae</taxon>
        <taxon>Saccharopolyspora</taxon>
    </lineage>
</organism>
<comment type="caution">
    <text evidence="2">The sequence shown here is derived from an EMBL/GenBank/DDBJ whole genome shotgun (WGS) entry which is preliminary data.</text>
</comment>
<dbReference type="InterPro" id="IPR038718">
    <property type="entry name" value="SNF2-like_sf"/>
</dbReference>
<keyword evidence="2" id="KW-0378">Hydrolase</keyword>
<dbReference type="InterPro" id="IPR027417">
    <property type="entry name" value="P-loop_NTPase"/>
</dbReference>
<name>A0ABW2LNP9_9PSEU</name>
<dbReference type="RefSeq" id="WP_380669951.1">
    <property type="nucleotide sequence ID" value="NZ_JBHTCJ010000009.1"/>
</dbReference>
<evidence type="ECO:0000259" key="1">
    <source>
        <dbReference type="PROSITE" id="PS51192"/>
    </source>
</evidence>
<dbReference type="PANTHER" id="PTHR47396">
    <property type="entry name" value="TYPE I RESTRICTION ENZYME ECOKI R PROTEIN"/>
    <property type="match status" value="1"/>
</dbReference>
<dbReference type="SUPFAM" id="SSF52540">
    <property type="entry name" value="P-loop containing nucleoside triphosphate hydrolases"/>
    <property type="match status" value="2"/>
</dbReference>
<dbReference type="GO" id="GO:0004386">
    <property type="term" value="F:helicase activity"/>
    <property type="evidence" value="ECO:0007669"/>
    <property type="project" value="UniProtKB-KW"/>
</dbReference>
<dbReference type="InterPro" id="IPR050742">
    <property type="entry name" value="Helicase_Restrict-Modif_Enz"/>
</dbReference>
<dbReference type="CDD" id="cd00085">
    <property type="entry name" value="HNHc"/>
    <property type="match status" value="1"/>
</dbReference>
<dbReference type="SMART" id="SM00507">
    <property type="entry name" value="HNHc"/>
    <property type="match status" value="1"/>
</dbReference>
<dbReference type="Pfam" id="PF01844">
    <property type="entry name" value="HNH"/>
    <property type="match status" value="1"/>
</dbReference>
<protein>
    <submittedName>
        <fullName evidence="2">DEAD/DEAH box helicase family protein</fullName>
    </submittedName>
</protein>
<dbReference type="SMART" id="SM00487">
    <property type="entry name" value="DEXDc"/>
    <property type="match status" value="1"/>
</dbReference>
<keyword evidence="2" id="KW-0067">ATP-binding</keyword>
<sequence length="579" mass="63893">MSAYGRDPKRRADRWQRAQLYEQSGGRCQRCGVELGSDYQAAHLIAWSNGGPTTLANLQAWCPRCNLGLGNRNVKTFDDELVLRPWQAEALPVIAEQIFRHGTATLHAAPGAGKTIVSAALFRVLYDAGLVERMVVVVPSTALVRQWRSQLAQLRIHLDPHPTEGAIEDDGLVGVIATYQSLPTYAGVHATRMRQRATLLVFDEIHHVADDASWGRAVRRMVGDVASGDIHTAAVLNMTGTLFRSDPRRRISTVRYRRHIVDGNPKLQAVTDWSVPTRELIGSDLRAPDLYRYGGHAEFLHIANRNSISHKQIADLDERERVGVLPQVFSSPEWIDGFAAEAVRMLTEQREALDHPEHLKLLFVAPTVVAARHAARALDKATGTDFARLVVYDEPDALNTLRIARDEPRSCGIVTVRMVTEGFDCPQIATIAYATNIVAPLFVAQMMARAMRLTPTERNTGNHLPAKILIPDHPALRDVFTDTIRDATPPADETQADGRGATDEVTRSDRYDLVGLDNPQLNGVDVLDQNIAVSTEELADAGALCEELRIPTSYAPRLAIGIRLRRKAAATNGGTSRRM</sequence>
<evidence type="ECO:0000313" key="2">
    <source>
        <dbReference type="EMBL" id="MFC7343241.1"/>
    </source>
</evidence>
<dbReference type="PANTHER" id="PTHR47396:SF1">
    <property type="entry name" value="ATP-DEPENDENT HELICASE IRC3-RELATED"/>
    <property type="match status" value="1"/>
</dbReference>
<proteinExistence type="predicted"/>
<dbReference type="EMBL" id="JBHTCJ010000009">
    <property type="protein sequence ID" value="MFC7343241.1"/>
    <property type="molecule type" value="Genomic_DNA"/>
</dbReference>
<dbReference type="Gene3D" id="1.10.30.50">
    <property type="match status" value="1"/>
</dbReference>
<keyword evidence="3" id="KW-1185">Reference proteome</keyword>
<evidence type="ECO:0000313" key="3">
    <source>
        <dbReference type="Proteomes" id="UP001596504"/>
    </source>
</evidence>
<accession>A0ABW2LNP9</accession>
<dbReference type="InterPro" id="IPR002711">
    <property type="entry name" value="HNH"/>
</dbReference>
<feature type="domain" description="Helicase ATP-binding" evidence="1">
    <location>
        <begin position="95"/>
        <end position="260"/>
    </location>
</feature>
<dbReference type="Gene3D" id="3.40.50.300">
    <property type="entry name" value="P-loop containing nucleotide triphosphate hydrolases"/>
    <property type="match status" value="1"/>
</dbReference>
<keyword evidence="2" id="KW-0547">Nucleotide-binding</keyword>